<dbReference type="EMBL" id="JAYMYS010000006">
    <property type="protein sequence ID" value="KAK7390191.1"/>
    <property type="molecule type" value="Genomic_DNA"/>
</dbReference>
<evidence type="ECO:0000313" key="1">
    <source>
        <dbReference type="EMBL" id="KAK7390191.1"/>
    </source>
</evidence>
<dbReference type="AlphaFoldDB" id="A0AAN9S7W3"/>
<dbReference type="PANTHER" id="PTHR34115">
    <property type="entry name" value="PROTEIN, PUTATIVE-RELATED"/>
    <property type="match status" value="1"/>
</dbReference>
<dbReference type="PANTHER" id="PTHR34115:SF6">
    <property type="entry name" value="PROTEIN, PUTATIVE-RELATED"/>
    <property type="match status" value="1"/>
</dbReference>
<organism evidence="1 2">
    <name type="scientific">Psophocarpus tetragonolobus</name>
    <name type="common">Winged bean</name>
    <name type="synonym">Dolichos tetragonolobus</name>
    <dbReference type="NCBI Taxonomy" id="3891"/>
    <lineage>
        <taxon>Eukaryota</taxon>
        <taxon>Viridiplantae</taxon>
        <taxon>Streptophyta</taxon>
        <taxon>Embryophyta</taxon>
        <taxon>Tracheophyta</taxon>
        <taxon>Spermatophyta</taxon>
        <taxon>Magnoliopsida</taxon>
        <taxon>eudicotyledons</taxon>
        <taxon>Gunneridae</taxon>
        <taxon>Pentapetalae</taxon>
        <taxon>rosids</taxon>
        <taxon>fabids</taxon>
        <taxon>Fabales</taxon>
        <taxon>Fabaceae</taxon>
        <taxon>Papilionoideae</taxon>
        <taxon>50 kb inversion clade</taxon>
        <taxon>NPAAA clade</taxon>
        <taxon>indigoferoid/millettioid clade</taxon>
        <taxon>Phaseoleae</taxon>
        <taxon>Psophocarpus</taxon>
    </lineage>
</organism>
<keyword evidence="2" id="KW-1185">Reference proteome</keyword>
<protein>
    <submittedName>
        <fullName evidence="1">Uncharacterized protein</fullName>
    </submittedName>
</protein>
<evidence type="ECO:0000313" key="2">
    <source>
        <dbReference type="Proteomes" id="UP001386955"/>
    </source>
</evidence>
<gene>
    <name evidence="1" type="ORF">VNO78_25490</name>
</gene>
<sequence length="211" mass="24554">MEGPKLESEVRVDDVDNFKHVRIPINRLRSRRLYLALRVKPKKTSSTSTSSTKKYQLLGFSLFPCHEIFMFLNQQFLGALQVEYQNKSKSPFETHPIHMWTFLTSICLYSDSCFQNQPKPKSSQWLLRFDPQTGSNYLGVTFLNLLIVHLPTRPQFLVSLCLRDIYTTNAGSSLPQKSSVKSFRNYNDFCFSTSRQSQFLMWTHKAVTNSY</sequence>
<name>A0AAN9S7W3_PSOTE</name>
<accession>A0AAN9S7W3</accession>
<reference evidence="1 2" key="1">
    <citation type="submission" date="2024-01" db="EMBL/GenBank/DDBJ databases">
        <title>The genomes of 5 underutilized Papilionoideae crops provide insights into root nodulation and disease resistanc.</title>
        <authorList>
            <person name="Jiang F."/>
        </authorList>
    </citation>
    <scope>NUCLEOTIDE SEQUENCE [LARGE SCALE GENOMIC DNA]</scope>
    <source>
        <strain evidence="1">DUOXIRENSHENG_FW03</strain>
        <tissue evidence="1">Leaves</tissue>
    </source>
</reference>
<comment type="caution">
    <text evidence="1">The sequence shown here is derived from an EMBL/GenBank/DDBJ whole genome shotgun (WGS) entry which is preliminary data.</text>
</comment>
<proteinExistence type="predicted"/>
<dbReference type="InterPro" id="IPR053258">
    <property type="entry name" value="Ca-permeable_cation_channel"/>
</dbReference>
<dbReference type="Proteomes" id="UP001386955">
    <property type="component" value="Unassembled WGS sequence"/>
</dbReference>